<dbReference type="InterPro" id="IPR050192">
    <property type="entry name" value="CopG/NikR_regulator"/>
</dbReference>
<dbReference type="RefSeq" id="WP_092661408.1">
    <property type="nucleotide sequence ID" value="NZ_FNBK01000016.1"/>
</dbReference>
<dbReference type="SUPFAM" id="SSF55021">
    <property type="entry name" value="ACT-like"/>
    <property type="match status" value="1"/>
</dbReference>
<dbReference type="InterPro" id="IPR013321">
    <property type="entry name" value="Arc_rbn_hlx_hlx"/>
</dbReference>
<dbReference type="PANTHER" id="PTHR34719">
    <property type="entry name" value="NICKEL-RESPONSIVE REGULATOR"/>
    <property type="match status" value="1"/>
</dbReference>
<dbReference type="EMBL" id="FNBK01000016">
    <property type="protein sequence ID" value="SDG15479.1"/>
    <property type="molecule type" value="Genomic_DNA"/>
</dbReference>
<feature type="domain" description="Transcription factor NikR nickel binding C-terminal" evidence="4">
    <location>
        <begin position="55"/>
        <end position="125"/>
    </location>
</feature>
<keyword evidence="1" id="KW-0805">Transcription regulation</keyword>
<name>A0A1G7RZ21_9EURY</name>
<evidence type="ECO:0000313" key="6">
    <source>
        <dbReference type="Proteomes" id="UP000199076"/>
    </source>
</evidence>
<evidence type="ECO:0000256" key="1">
    <source>
        <dbReference type="ARBA" id="ARBA00023015"/>
    </source>
</evidence>
<dbReference type="InterPro" id="IPR027271">
    <property type="entry name" value="Acetolactate_synth/TF_NikR_C"/>
</dbReference>
<evidence type="ECO:0000313" key="5">
    <source>
        <dbReference type="EMBL" id="SDG15479.1"/>
    </source>
</evidence>
<sequence length="129" mass="14852">MRTSFNIPEELLDDFDATWQREGYDSRSRAVREAMTEYIESHTALESVDGTVVAVLAFDYEHERIIEDIHGVQHEYDDIIASTSHVHEGDWCLETVFCQGDAAQIRSLLYDLRDFDAVGRVNISLVRRT</sequence>
<dbReference type="GO" id="GO:0003677">
    <property type="term" value="F:DNA binding"/>
    <property type="evidence" value="ECO:0007669"/>
    <property type="project" value="UniProtKB-KW"/>
</dbReference>
<dbReference type="InterPro" id="IPR045865">
    <property type="entry name" value="ACT-like_dom_sf"/>
</dbReference>
<evidence type="ECO:0000256" key="3">
    <source>
        <dbReference type="ARBA" id="ARBA00023163"/>
    </source>
</evidence>
<dbReference type="CDD" id="cd22231">
    <property type="entry name" value="RHH_NikR_HicB-like"/>
    <property type="match status" value="1"/>
</dbReference>
<gene>
    <name evidence="5" type="ORF">SAMN05216218_11674</name>
</gene>
<keyword evidence="6" id="KW-1185">Reference proteome</keyword>
<dbReference type="Pfam" id="PF08753">
    <property type="entry name" value="NikR_C"/>
    <property type="match status" value="1"/>
</dbReference>
<dbReference type="Gene3D" id="3.30.70.1150">
    <property type="entry name" value="ACT-like. Chain A, domain 2"/>
    <property type="match status" value="1"/>
</dbReference>
<protein>
    <submittedName>
        <fullName evidence="5">CopG family transcriptional regulator, nickel-responsive regulator</fullName>
    </submittedName>
</protein>
<dbReference type="SUPFAM" id="SSF47598">
    <property type="entry name" value="Ribbon-helix-helix"/>
    <property type="match status" value="1"/>
</dbReference>
<proteinExistence type="predicted"/>
<keyword evidence="2" id="KW-0238">DNA-binding</keyword>
<dbReference type="STRING" id="660518.SAMN05216218_11674"/>
<keyword evidence="3" id="KW-0804">Transcription</keyword>
<dbReference type="GO" id="GO:0006355">
    <property type="term" value="P:regulation of DNA-templated transcription"/>
    <property type="evidence" value="ECO:0007669"/>
    <property type="project" value="InterPro"/>
</dbReference>
<dbReference type="InterPro" id="IPR014864">
    <property type="entry name" value="TF_NikR_Ni-bd_C"/>
</dbReference>
<dbReference type="OrthoDB" id="25654at2157"/>
<organism evidence="5 6">
    <name type="scientific">Halorientalis regularis</name>
    <dbReference type="NCBI Taxonomy" id="660518"/>
    <lineage>
        <taxon>Archaea</taxon>
        <taxon>Methanobacteriati</taxon>
        <taxon>Methanobacteriota</taxon>
        <taxon>Stenosarchaea group</taxon>
        <taxon>Halobacteria</taxon>
        <taxon>Halobacteriales</taxon>
        <taxon>Haloarculaceae</taxon>
        <taxon>Halorientalis</taxon>
    </lineage>
</organism>
<dbReference type="Proteomes" id="UP000199076">
    <property type="component" value="Unassembled WGS sequence"/>
</dbReference>
<dbReference type="PANTHER" id="PTHR34719:SF2">
    <property type="entry name" value="NICKEL-RESPONSIVE REGULATOR"/>
    <property type="match status" value="1"/>
</dbReference>
<dbReference type="Gene3D" id="1.10.1220.10">
    <property type="entry name" value="Met repressor-like"/>
    <property type="match status" value="1"/>
</dbReference>
<dbReference type="InterPro" id="IPR010985">
    <property type="entry name" value="Ribbon_hlx_hlx"/>
</dbReference>
<evidence type="ECO:0000259" key="4">
    <source>
        <dbReference type="Pfam" id="PF08753"/>
    </source>
</evidence>
<reference evidence="6" key="1">
    <citation type="submission" date="2016-10" db="EMBL/GenBank/DDBJ databases">
        <authorList>
            <person name="Varghese N."/>
            <person name="Submissions S."/>
        </authorList>
    </citation>
    <scope>NUCLEOTIDE SEQUENCE [LARGE SCALE GENOMIC DNA]</scope>
    <source>
        <strain evidence="6">IBRC-M 10760</strain>
    </source>
</reference>
<evidence type="ECO:0000256" key="2">
    <source>
        <dbReference type="ARBA" id="ARBA00023125"/>
    </source>
</evidence>
<dbReference type="AlphaFoldDB" id="A0A1G7RZ21"/>
<accession>A0A1G7RZ21</accession>